<dbReference type="SMART" id="SM00448">
    <property type="entry name" value="REC"/>
    <property type="match status" value="1"/>
</dbReference>
<keyword evidence="1 6" id="KW-0597">Phosphoprotein</keyword>
<evidence type="ECO:0000256" key="3">
    <source>
        <dbReference type="ARBA" id="ARBA00023015"/>
    </source>
</evidence>
<dbReference type="InterPro" id="IPR001867">
    <property type="entry name" value="OmpR/PhoB-type_DNA-bd"/>
</dbReference>
<accession>A0A133KA08</accession>
<dbReference type="GO" id="GO:0005829">
    <property type="term" value="C:cytosol"/>
    <property type="evidence" value="ECO:0007669"/>
    <property type="project" value="TreeGrafter"/>
</dbReference>
<dbReference type="GO" id="GO:0000156">
    <property type="term" value="F:phosphorelay response regulator activity"/>
    <property type="evidence" value="ECO:0007669"/>
    <property type="project" value="TreeGrafter"/>
</dbReference>
<dbReference type="GO" id="GO:0032993">
    <property type="term" value="C:protein-DNA complex"/>
    <property type="evidence" value="ECO:0007669"/>
    <property type="project" value="TreeGrafter"/>
</dbReference>
<dbReference type="CDD" id="cd00383">
    <property type="entry name" value="trans_reg_C"/>
    <property type="match status" value="1"/>
</dbReference>
<keyword evidence="2" id="KW-0902">Two-component regulatory system</keyword>
<feature type="modified residue" description="4-aspartylphosphate" evidence="6">
    <location>
        <position position="50"/>
    </location>
</feature>
<dbReference type="PROSITE" id="PS51755">
    <property type="entry name" value="OMPR_PHOB"/>
    <property type="match status" value="1"/>
</dbReference>
<dbReference type="Pfam" id="PF00072">
    <property type="entry name" value="Response_reg"/>
    <property type="match status" value="1"/>
</dbReference>
<evidence type="ECO:0000256" key="2">
    <source>
        <dbReference type="ARBA" id="ARBA00023012"/>
    </source>
</evidence>
<gene>
    <name evidence="10" type="ORF">HMPREF3200_01869</name>
</gene>
<evidence type="ECO:0000256" key="5">
    <source>
        <dbReference type="ARBA" id="ARBA00023163"/>
    </source>
</evidence>
<evidence type="ECO:0000256" key="1">
    <source>
        <dbReference type="ARBA" id="ARBA00022553"/>
    </source>
</evidence>
<dbReference type="InterPro" id="IPR016032">
    <property type="entry name" value="Sig_transdc_resp-reg_C-effctor"/>
</dbReference>
<dbReference type="OrthoDB" id="9790442at2"/>
<evidence type="ECO:0000313" key="10">
    <source>
        <dbReference type="EMBL" id="KWZ76370.1"/>
    </source>
</evidence>
<dbReference type="STRING" id="33036.HMPREF3200_01869"/>
<dbReference type="Proteomes" id="UP000070383">
    <property type="component" value="Unassembled WGS sequence"/>
</dbReference>
<dbReference type="InterPro" id="IPR039420">
    <property type="entry name" value="WalR-like"/>
</dbReference>
<dbReference type="GO" id="GO:0000976">
    <property type="term" value="F:transcription cis-regulatory region binding"/>
    <property type="evidence" value="ECO:0007669"/>
    <property type="project" value="TreeGrafter"/>
</dbReference>
<dbReference type="RefSeq" id="WP_060929919.1">
    <property type="nucleotide sequence ID" value="NZ_KQ955301.1"/>
</dbReference>
<comment type="caution">
    <text evidence="10">The sequence shown here is derived from an EMBL/GenBank/DDBJ whole genome shotgun (WGS) entry which is preliminary data.</text>
</comment>
<dbReference type="GO" id="GO:0006355">
    <property type="term" value="P:regulation of DNA-templated transcription"/>
    <property type="evidence" value="ECO:0007669"/>
    <property type="project" value="InterPro"/>
</dbReference>
<dbReference type="InterPro" id="IPR011006">
    <property type="entry name" value="CheY-like_superfamily"/>
</dbReference>
<dbReference type="SMART" id="SM00862">
    <property type="entry name" value="Trans_reg_C"/>
    <property type="match status" value="1"/>
</dbReference>
<dbReference type="SUPFAM" id="SSF46894">
    <property type="entry name" value="C-terminal effector domain of the bipartite response regulators"/>
    <property type="match status" value="1"/>
</dbReference>
<dbReference type="CDD" id="cd17574">
    <property type="entry name" value="REC_OmpR"/>
    <property type="match status" value="1"/>
</dbReference>
<evidence type="ECO:0000256" key="6">
    <source>
        <dbReference type="PROSITE-ProRule" id="PRU00169"/>
    </source>
</evidence>
<dbReference type="Gene3D" id="3.40.50.2300">
    <property type="match status" value="1"/>
</dbReference>
<evidence type="ECO:0000256" key="4">
    <source>
        <dbReference type="ARBA" id="ARBA00023125"/>
    </source>
</evidence>
<dbReference type="EMBL" id="LRPM01000089">
    <property type="protein sequence ID" value="KWZ76370.1"/>
    <property type="molecule type" value="Genomic_DNA"/>
</dbReference>
<keyword evidence="11" id="KW-1185">Reference proteome</keyword>
<dbReference type="InterPro" id="IPR001789">
    <property type="entry name" value="Sig_transdc_resp-reg_receiver"/>
</dbReference>
<keyword evidence="4 7" id="KW-0238">DNA-binding</keyword>
<sequence length="224" mass="25994">MKIAMIEDDSTISFAVSTFLKRYDMEVSILDSLAAAEEIDLKDFNLIILDVNLPDGSGFEYLKWLRKFSSIPVIMLTVKNADEYVLKGFENGADEYITKPFSLPILKARIDNLFRRKDMSNNEIAFNELYLNLNSMTAKLNNENLELNRQEFAVLELLLENKNINLIREKIIDSVWGYDLYEVNDNTLTVTIKRLRSKLKGYGKYIKTVRGLGYMWEDSSDERE</sequence>
<name>A0A133KA08_9FIRM</name>
<dbReference type="Gene3D" id="1.10.10.10">
    <property type="entry name" value="Winged helix-like DNA-binding domain superfamily/Winged helix DNA-binding domain"/>
    <property type="match status" value="1"/>
</dbReference>
<reference evidence="11" key="1">
    <citation type="submission" date="2016-01" db="EMBL/GenBank/DDBJ databases">
        <authorList>
            <person name="Mitreva M."/>
            <person name="Pepin K.H."/>
            <person name="Mihindukulasuriya K.A."/>
            <person name="Fulton R."/>
            <person name="Fronick C."/>
            <person name="O'Laughlin M."/>
            <person name="Miner T."/>
            <person name="Herter B."/>
            <person name="Rosa B.A."/>
            <person name="Cordes M."/>
            <person name="Tomlinson C."/>
            <person name="Wollam A."/>
            <person name="Palsikar V.B."/>
            <person name="Mardis E.R."/>
            <person name="Wilson R.K."/>
        </authorList>
    </citation>
    <scope>NUCLEOTIDE SEQUENCE [LARGE SCALE GENOMIC DNA]</scope>
    <source>
        <strain evidence="11">MJR8151</strain>
    </source>
</reference>
<dbReference type="AlphaFoldDB" id="A0A133KA08"/>
<dbReference type="PANTHER" id="PTHR48111:SF21">
    <property type="entry name" value="DNA-BINDING DUAL MASTER TRANSCRIPTIONAL REGULATOR RPAA"/>
    <property type="match status" value="1"/>
</dbReference>
<dbReference type="Pfam" id="PF00486">
    <property type="entry name" value="Trans_reg_C"/>
    <property type="match status" value="1"/>
</dbReference>
<feature type="domain" description="Response regulatory" evidence="8">
    <location>
        <begin position="2"/>
        <end position="114"/>
    </location>
</feature>
<keyword evidence="3" id="KW-0805">Transcription regulation</keyword>
<evidence type="ECO:0000259" key="8">
    <source>
        <dbReference type="PROSITE" id="PS50110"/>
    </source>
</evidence>
<evidence type="ECO:0000259" key="9">
    <source>
        <dbReference type="PROSITE" id="PS51755"/>
    </source>
</evidence>
<dbReference type="InterPro" id="IPR036388">
    <property type="entry name" value="WH-like_DNA-bd_sf"/>
</dbReference>
<keyword evidence="5" id="KW-0804">Transcription</keyword>
<organism evidence="10 11">
    <name type="scientific">Anaerococcus tetradius</name>
    <dbReference type="NCBI Taxonomy" id="33036"/>
    <lineage>
        <taxon>Bacteria</taxon>
        <taxon>Bacillati</taxon>
        <taxon>Bacillota</taxon>
        <taxon>Tissierellia</taxon>
        <taxon>Tissierellales</taxon>
        <taxon>Peptoniphilaceae</taxon>
        <taxon>Anaerococcus</taxon>
    </lineage>
</organism>
<evidence type="ECO:0000313" key="11">
    <source>
        <dbReference type="Proteomes" id="UP000070383"/>
    </source>
</evidence>
<evidence type="ECO:0000256" key="7">
    <source>
        <dbReference type="PROSITE-ProRule" id="PRU01091"/>
    </source>
</evidence>
<dbReference type="PANTHER" id="PTHR48111">
    <property type="entry name" value="REGULATOR OF RPOS"/>
    <property type="match status" value="1"/>
</dbReference>
<proteinExistence type="predicted"/>
<feature type="domain" description="OmpR/PhoB-type" evidence="9">
    <location>
        <begin position="121"/>
        <end position="218"/>
    </location>
</feature>
<feature type="DNA-binding region" description="OmpR/PhoB-type" evidence="7">
    <location>
        <begin position="121"/>
        <end position="218"/>
    </location>
</feature>
<protein>
    <submittedName>
        <fullName evidence="10">Response regulator receiver domain protein</fullName>
    </submittedName>
</protein>
<dbReference type="PROSITE" id="PS50110">
    <property type="entry name" value="RESPONSE_REGULATORY"/>
    <property type="match status" value="1"/>
</dbReference>
<dbReference type="SUPFAM" id="SSF52172">
    <property type="entry name" value="CheY-like"/>
    <property type="match status" value="1"/>
</dbReference>
<dbReference type="Gene3D" id="6.10.250.690">
    <property type="match status" value="1"/>
</dbReference>
<dbReference type="PATRIC" id="fig|33036.3.peg.1847"/>